<protein>
    <submittedName>
        <fullName evidence="1">Uncharacterized protein</fullName>
    </submittedName>
</protein>
<dbReference type="Proteomes" id="UP001243375">
    <property type="component" value="Unassembled WGS sequence"/>
</dbReference>
<evidence type="ECO:0000313" key="2">
    <source>
        <dbReference type="Proteomes" id="UP001243375"/>
    </source>
</evidence>
<sequence>MASYSFDTVPASITPFHYDLAIKTDIEQGKFEGKVVIYLKVWEDSQYISLQASRDLRFSGIQLARAQGSLITFRCVANNPETLEAELCAYVHRDDRLILTIGSEHKLFVGEIGVQLHLFWTGRIGRDVGEDGYLVRACRDSDGHQNALALTRFHFNQAKTAYPCWDEPFLKATFALSMINKQGLACVSCMPETSRPRGVQVALAEGMMEREWRATHFATTLPIGISLFAWAAGPPECLQSAYVSAFTGKIMRVDGLVGERKILDGPADSKESGLTVGEEHRIIAKPKMEKYHHLLDSFIVKV</sequence>
<proteinExistence type="predicted"/>
<reference evidence="1" key="1">
    <citation type="submission" date="2023-04" db="EMBL/GenBank/DDBJ databases">
        <title>Draft Genome sequencing of Naganishia species isolated from polar environments using Oxford Nanopore Technology.</title>
        <authorList>
            <person name="Leo P."/>
            <person name="Venkateswaran K."/>
        </authorList>
    </citation>
    <scope>NUCLEOTIDE SEQUENCE</scope>
    <source>
        <strain evidence="1">MNA-CCFEE 5425</strain>
    </source>
</reference>
<accession>A0ACC2WQG0</accession>
<evidence type="ECO:0000313" key="1">
    <source>
        <dbReference type="EMBL" id="KAJ9113066.1"/>
    </source>
</evidence>
<name>A0ACC2WQG0_9TREE</name>
<dbReference type="EMBL" id="JASBWU010000023">
    <property type="protein sequence ID" value="KAJ9113066.1"/>
    <property type="molecule type" value="Genomic_DNA"/>
</dbReference>
<organism evidence="1 2">
    <name type="scientific">Naganishia vaughanmartiniae</name>
    <dbReference type="NCBI Taxonomy" id="1424756"/>
    <lineage>
        <taxon>Eukaryota</taxon>
        <taxon>Fungi</taxon>
        <taxon>Dikarya</taxon>
        <taxon>Basidiomycota</taxon>
        <taxon>Agaricomycotina</taxon>
        <taxon>Tremellomycetes</taxon>
        <taxon>Filobasidiales</taxon>
        <taxon>Filobasidiaceae</taxon>
        <taxon>Naganishia</taxon>
    </lineage>
</organism>
<gene>
    <name evidence="1" type="ORF">QFC22_006162</name>
</gene>
<comment type="caution">
    <text evidence="1">The sequence shown here is derived from an EMBL/GenBank/DDBJ whole genome shotgun (WGS) entry which is preliminary data.</text>
</comment>
<keyword evidence="2" id="KW-1185">Reference proteome</keyword>